<reference evidence="3 4" key="1">
    <citation type="submission" date="2019-08" db="EMBL/GenBank/DDBJ databases">
        <title>In-depth cultivation of the pig gut microbiome towards novel bacterial diversity and tailored functional studies.</title>
        <authorList>
            <person name="Wylensek D."/>
            <person name="Hitch T.C.A."/>
            <person name="Clavel T."/>
        </authorList>
    </citation>
    <scope>NUCLEOTIDE SEQUENCE [LARGE SCALE GENOMIC DNA]</scope>
    <source>
        <strain evidence="3 4">Oil+RF-744-WCA-WT-13</strain>
    </source>
</reference>
<keyword evidence="3" id="KW-0808">Transferase</keyword>
<dbReference type="AlphaFoldDB" id="A0A7X2PA17"/>
<comment type="caution">
    <text evidence="3">The sequence shown here is derived from an EMBL/GenBank/DDBJ whole genome shotgun (WGS) entry which is preliminary data.</text>
</comment>
<name>A0A7X2PA17_9FIRM</name>
<dbReference type="PANTHER" id="PTHR34383:SF3">
    <property type="entry name" value="POLYPHOSPHATE:AMP PHOSPHOTRANSFERASE"/>
    <property type="match status" value="1"/>
</dbReference>
<accession>A0A7X2PA17</accession>
<feature type="coiled-coil region" evidence="1">
    <location>
        <begin position="261"/>
        <end position="288"/>
    </location>
</feature>
<sequence>MLKDFVKAVPPEEEQLKEELAAAQDKLGVYQLKIKEKKLPVMVIFEGWGAAGKGGTIGRVIKNIDPRFFRVKTTAEPTAEEKRYPFLYRYLLDIPEAGKFTFFDSYWMEEIVCGRMNGTLDEEMYRRRIRSITTAERSLTDNGYLIMKFFFQIGRKEQKKRLEALKADENTSWRVAEKDLHENKYYDKYLDAYDRYLTDTNRSTSPWYIIDAKNRKWAELQVLRFLNQGIETALKNQALAVPVLQNTFPLVPMPKLADVTLDDKTMAEEAYKKELDRLQAELLELHYRLYRKKIPVIIAYEGWDAAGKGGNIKRIAGALDPRGYEVHPIASPEPHEKARHFLWRFWTRLPKTGHIAIFDRTWYGRVMVERLEGFCSENDWQRAYNEINEFERELTEWGAVVIKFWVQIDKQTQLERFTERQNTPEKQWKITDEDWRNREKWDQYETAVNEMLQKTSTAFAPWHILESNDKKYARIKALKIVTEEIRRACQKK</sequence>
<proteinExistence type="predicted"/>
<keyword evidence="1" id="KW-0175">Coiled coil</keyword>
<evidence type="ECO:0000313" key="4">
    <source>
        <dbReference type="Proteomes" id="UP000466864"/>
    </source>
</evidence>
<dbReference type="RefSeq" id="WP_154458885.1">
    <property type="nucleotide sequence ID" value="NZ_VUMV01000011.1"/>
</dbReference>
<evidence type="ECO:0000313" key="3">
    <source>
        <dbReference type="EMBL" id="MST82980.1"/>
    </source>
</evidence>
<dbReference type="InterPro" id="IPR027417">
    <property type="entry name" value="P-loop_NTPase"/>
</dbReference>
<organism evidence="3 4">
    <name type="scientific">Bilifractor porci</name>
    <dbReference type="NCBI Taxonomy" id="2606636"/>
    <lineage>
        <taxon>Bacteria</taxon>
        <taxon>Bacillati</taxon>
        <taxon>Bacillota</taxon>
        <taxon>Clostridia</taxon>
        <taxon>Lachnospirales</taxon>
        <taxon>Lachnospiraceae</taxon>
        <taxon>Bilifractor</taxon>
    </lineage>
</organism>
<dbReference type="PANTHER" id="PTHR34383">
    <property type="entry name" value="POLYPHOSPHATE:AMP PHOSPHOTRANSFERASE-RELATED"/>
    <property type="match status" value="1"/>
</dbReference>
<gene>
    <name evidence="3" type="ORF">FYJ60_11790</name>
</gene>
<feature type="domain" description="Polyphosphate kinase-2-related" evidence="2">
    <location>
        <begin position="13"/>
        <end position="236"/>
    </location>
</feature>
<evidence type="ECO:0000259" key="2">
    <source>
        <dbReference type="Pfam" id="PF03976"/>
    </source>
</evidence>
<keyword evidence="4" id="KW-1185">Reference proteome</keyword>
<dbReference type="EMBL" id="VUMV01000011">
    <property type="protein sequence ID" value="MST82980.1"/>
    <property type="molecule type" value="Genomic_DNA"/>
</dbReference>
<evidence type="ECO:0000256" key="1">
    <source>
        <dbReference type="SAM" id="Coils"/>
    </source>
</evidence>
<dbReference type="Proteomes" id="UP000466864">
    <property type="component" value="Unassembled WGS sequence"/>
</dbReference>
<dbReference type="InterPro" id="IPR022488">
    <property type="entry name" value="PPK2-related"/>
</dbReference>
<feature type="domain" description="Polyphosphate kinase-2-related" evidence="2">
    <location>
        <begin position="267"/>
        <end position="488"/>
    </location>
</feature>
<dbReference type="GO" id="GO:0016740">
    <property type="term" value="F:transferase activity"/>
    <property type="evidence" value="ECO:0007669"/>
    <property type="project" value="UniProtKB-KW"/>
</dbReference>
<dbReference type="SUPFAM" id="SSF52540">
    <property type="entry name" value="P-loop containing nucleoside triphosphate hydrolases"/>
    <property type="match status" value="2"/>
</dbReference>
<protein>
    <submittedName>
        <fullName evidence="3">Phosphate--AMP phosphotransferase</fullName>
    </submittedName>
</protein>
<dbReference type="Gene3D" id="3.40.50.300">
    <property type="entry name" value="P-loop containing nucleotide triphosphate hydrolases"/>
    <property type="match status" value="2"/>
</dbReference>
<dbReference type="Pfam" id="PF03976">
    <property type="entry name" value="PPK2"/>
    <property type="match status" value="2"/>
</dbReference>